<accession>I0GQP2</accession>
<evidence type="ECO:0000313" key="2">
    <source>
        <dbReference type="EMBL" id="BAL83079.1"/>
    </source>
</evidence>
<sequence>MTWWKNGLLLAAGGVAGLALAAWLESESEACARNGSHKVPGVDGIELLVENVRKDAEWAMAECTTDEEREKVYAEVTDSIKELQATLQKRGDEIIADLKKQVCNDAALNELEAGNDDAVTKFKSSMEDLTKTLDETLASLKPEPMI</sequence>
<evidence type="ECO:0008006" key="4">
    <source>
        <dbReference type="Google" id="ProtNLM"/>
    </source>
</evidence>
<dbReference type="OrthoDB" id="1667030at2"/>
<dbReference type="KEGG" id="sri:SELR_13710"/>
<dbReference type="AlphaFoldDB" id="I0GQP2"/>
<name>I0GQP2_SELRL</name>
<keyword evidence="1" id="KW-0732">Signal</keyword>
<feature type="chain" id="PRO_5038542635" description="Gas vesicle protein" evidence="1">
    <location>
        <begin position="22"/>
        <end position="146"/>
    </location>
</feature>
<dbReference type="RefSeq" id="WP_014424516.1">
    <property type="nucleotide sequence ID" value="NC_017068.1"/>
</dbReference>
<reference evidence="2 3" key="1">
    <citation type="submission" date="2011-10" db="EMBL/GenBank/DDBJ databases">
        <title>Whole genome sequence of Selenomonas ruminantium subsp. lactilytica TAM6421.</title>
        <authorList>
            <person name="Oguchi A."/>
            <person name="Ankai A."/>
            <person name="Kaneko J."/>
            <person name="Yamada-Narita S."/>
            <person name="Fukui S."/>
            <person name="Takahashi M."/>
            <person name="Onodera T."/>
            <person name="Kojima S."/>
            <person name="Fushimi T."/>
            <person name="Abe N."/>
            <person name="Kamio Y."/>
            <person name="Yamazaki S."/>
            <person name="Fujita N."/>
        </authorList>
    </citation>
    <scope>NUCLEOTIDE SEQUENCE [LARGE SCALE GENOMIC DNA]</scope>
    <source>
        <strain evidence="3">NBRC 103574 / TAM6421</strain>
    </source>
</reference>
<dbReference type="HOGENOM" id="CLU_1776147_0_0_9"/>
<proteinExistence type="predicted"/>
<dbReference type="Proteomes" id="UP000007887">
    <property type="component" value="Chromosome"/>
</dbReference>
<evidence type="ECO:0000256" key="1">
    <source>
        <dbReference type="SAM" id="SignalP"/>
    </source>
</evidence>
<organism evidence="2 3">
    <name type="scientific">Selenomonas ruminantium subsp. lactilytica (strain NBRC 103574 / TAM6421)</name>
    <dbReference type="NCBI Taxonomy" id="927704"/>
    <lineage>
        <taxon>Bacteria</taxon>
        <taxon>Bacillati</taxon>
        <taxon>Bacillota</taxon>
        <taxon>Negativicutes</taxon>
        <taxon>Selenomonadales</taxon>
        <taxon>Selenomonadaceae</taxon>
        <taxon>Selenomonas</taxon>
    </lineage>
</organism>
<gene>
    <name evidence="2" type="ordered locus">SELR_13710</name>
</gene>
<dbReference type="PATRIC" id="fig|927704.6.peg.1413"/>
<protein>
    <recommendedName>
        <fullName evidence="4">Gas vesicle protein</fullName>
    </recommendedName>
</protein>
<evidence type="ECO:0000313" key="3">
    <source>
        <dbReference type="Proteomes" id="UP000007887"/>
    </source>
</evidence>
<dbReference type="EMBL" id="AP012292">
    <property type="protein sequence ID" value="BAL83079.1"/>
    <property type="molecule type" value="Genomic_DNA"/>
</dbReference>
<feature type="signal peptide" evidence="1">
    <location>
        <begin position="1"/>
        <end position="21"/>
    </location>
</feature>